<dbReference type="HOGENOM" id="CLU_1813638_0_0_6"/>
<evidence type="ECO:0000313" key="1">
    <source>
        <dbReference type="EMBL" id="ACJ30498.1"/>
    </source>
</evidence>
<dbReference type="Gene3D" id="1.25.40.10">
    <property type="entry name" value="Tetratricopeptide repeat domain"/>
    <property type="match status" value="1"/>
</dbReference>
<sequence length="149" mass="16797">MQLNGDEMENWQQLMNSGNQHFKEAAWLDAQYCYQQAVSLIENEWSHQLSDRELLFAWIAGMHNLAHLYESQHQSEMALHYLKHAHKQVQTLSADDSVCAEVRSSAFNSLSLTIPPLLDFAKRHPICDDCVSALEDTAASLGGQSSALH</sequence>
<dbReference type="KEGG" id="swp:swp_3820"/>
<dbReference type="InterPro" id="IPR011990">
    <property type="entry name" value="TPR-like_helical_dom_sf"/>
</dbReference>
<dbReference type="Pfam" id="PF10952">
    <property type="entry name" value="DUF2753"/>
    <property type="match status" value="1"/>
</dbReference>
<evidence type="ECO:0000313" key="2">
    <source>
        <dbReference type="Proteomes" id="UP000000753"/>
    </source>
</evidence>
<dbReference type="AlphaFoldDB" id="B8CQN2"/>
<dbReference type="InterPro" id="IPR020206">
    <property type="entry name" value="Uncharacterised_VP2110"/>
</dbReference>
<gene>
    <name evidence="1" type="ordered locus">swp_3820</name>
</gene>
<accession>B8CQN2</accession>
<dbReference type="SUPFAM" id="SSF48452">
    <property type="entry name" value="TPR-like"/>
    <property type="match status" value="1"/>
</dbReference>
<keyword evidence="2" id="KW-1185">Reference proteome</keyword>
<dbReference type="EMBL" id="CP000472">
    <property type="protein sequence ID" value="ACJ30498.1"/>
    <property type="molecule type" value="Genomic_DNA"/>
</dbReference>
<reference evidence="1 2" key="1">
    <citation type="journal article" date="2008" name="PLoS ONE">
        <title>Environmental adaptation: genomic analysis of the piezotolerant and psychrotolerant deep-sea iron reducing bacterium Shewanella piezotolerans WP3.</title>
        <authorList>
            <person name="Wang F."/>
            <person name="Wang J."/>
            <person name="Jian H."/>
            <person name="Zhang B."/>
            <person name="Li S."/>
            <person name="Wang F."/>
            <person name="Zeng X."/>
            <person name="Gao L."/>
            <person name="Bartlett D.H."/>
            <person name="Yu J."/>
            <person name="Hu S."/>
            <person name="Xiao X."/>
        </authorList>
    </citation>
    <scope>NUCLEOTIDE SEQUENCE [LARGE SCALE GENOMIC DNA]</scope>
    <source>
        <strain evidence="2">WP3 / JCM 13877</strain>
    </source>
</reference>
<name>B8CQN2_SHEPW</name>
<proteinExistence type="predicted"/>
<protein>
    <recommendedName>
        <fullName evidence="3">TPR repeat protein</fullName>
    </recommendedName>
</protein>
<dbReference type="Proteomes" id="UP000000753">
    <property type="component" value="Chromosome"/>
</dbReference>
<evidence type="ECO:0008006" key="3">
    <source>
        <dbReference type="Google" id="ProtNLM"/>
    </source>
</evidence>
<dbReference type="eggNOG" id="ENOG503305H">
    <property type="taxonomic scope" value="Bacteria"/>
</dbReference>
<organism evidence="1 2">
    <name type="scientific">Shewanella piezotolerans (strain WP3 / JCM 13877)</name>
    <dbReference type="NCBI Taxonomy" id="225849"/>
    <lineage>
        <taxon>Bacteria</taxon>
        <taxon>Pseudomonadati</taxon>
        <taxon>Pseudomonadota</taxon>
        <taxon>Gammaproteobacteria</taxon>
        <taxon>Alteromonadales</taxon>
        <taxon>Shewanellaceae</taxon>
        <taxon>Shewanella</taxon>
    </lineage>
</organism>
<dbReference type="STRING" id="225849.swp_3820"/>